<dbReference type="Proteomes" id="UP001595887">
    <property type="component" value="Unassembled WGS sequence"/>
</dbReference>
<dbReference type="EMBL" id="JBHSDH010000013">
    <property type="protein sequence ID" value="MFC4292083.1"/>
    <property type="molecule type" value="Genomic_DNA"/>
</dbReference>
<keyword evidence="1" id="KW-0812">Transmembrane</keyword>
<reference evidence="3" key="1">
    <citation type="journal article" date="2019" name="Int. J. Syst. Evol. Microbiol.">
        <title>The Global Catalogue of Microorganisms (GCM) 10K type strain sequencing project: providing services to taxonomists for standard genome sequencing and annotation.</title>
        <authorList>
            <consortium name="The Broad Institute Genomics Platform"/>
            <consortium name="The Broad Institute Genome Sequencing Center for Infectious Disease"/>
            <person name="Wu L."/>
            <person name="Ma J."/>
        </authorList>
    </citation>
    <scope>NUCLEOTIDE SEQUENCE [LARGE SCALE GENOMIC DNA]</scope>
    <source>
        <strain evidence="3">CECT 8531</strain>
    </source>
</reference>
<feature type="transmembrane region" description="Helical" evidence="1">
    <location>
        <begin position="383"/>
        <end position="403"/>
    </location>
</feature>
<gene>
    <name evidence="2" type="ORF">ACFOWX_06610</name>
</gene>
<keyword evidence="1" id="KW-0472">Membrane</keyword>
<protein>
    <recommendedName>
        <fullName evidence="4">SMODS and SLOG-associating 2TM effector domain-containing protein</fullName>
    </recommendedName>
</protein>
<evidence type="ECO:0000256" key="1">
    <source>
        <dbReference type="SAM" id="Phobius"/>
    </source>
</evidence>
<dbReference type="RefSeq" id="WP_381422477.1">
    <property type="nucleotide sequence ID" value="NZ_JBHSDH010000013.1"/>
</dbReference>
<comment type="caution">
    <text evidence="2">The sequence shown here is derived from an EMBL/GenBank/DDBJ whole genome shotgun (WGS) entry which is preliminary data.</text>
</comment>
<evidence type="ECO:0000313" key="3">
    <source>
        <dbReference type="Proteomes" id="UP001595887"/>
    </source>
</evidence>
<evidence type="ECO:0000313" key="2">
    <source>
        <dbReference type="EMBL" id="MFC4292083.1"/>
    </source>
</evidence>
<sequence length="638" mass="69911">MRLSMGITGHRNTNSAYNANETQILATLQKLLGAIDTISDGRLKPRLHALLALGTDIMAMEIADGLGWQLASPLPFGRKLNIAVNAHPTTVEEAAALLRGSSDCSSVASENAHRIGKIADKVICMELAERDDEIEALFLASLNDPPQVDKIQDFTVAASQRAALAGKVMIEQVDLLLAVWDGHSSGPTGGTRHTMFAALETGIPVLWIDAGNPSDWRLLDTPEAIANRWQIAVISDMDALPALFSGLLPNDDTGTGENLLETAKIPHRSAMRFHTYRQIETLFAGAPSAVFGSHRQDYVSEDILLEKQANAVFNSARKLPGVDIRLLEETENKVIRRFARADALATYLSDAYRGGMVANLLLAAFAVIGGIAYLPFVDAAFKWPFALLEFALLSIILLVIAVGRKKEWHGRWFQTRRVAEYLRHAPFMLFLGVARPSGSWPHSSDTAWPEVYVKSILREIGLPNAVIGQQMLRASLEHWIGTHVSAQRQYHIGKAERLGRIDHNLEKISERLFLLAMFVVAAYLMAEIAAAIGLVASETVRHYSKLFTFFGVALPTLGGALAGIHYFADFGRFAAISESTAGRLEAVERRIQALLAAPSHELDYGRVASITHMVDEIVVSEIEHWQDVFGGKHISVPV</sequence>
<accession>A0ABV8RFD6</accession>
<organism evidence="2 3">
    <name type="scientific">Sphingorhabdus arenilitoris</name>
    <dbReference type="NCBI Taxonomy" id="1490041"/>
    <lineage>
        <taxon>Bacteria</taxon>
        <taxon>Pseudomonadati</taxon>
        <taxon>Pseudomonadota</taxon>
        <taxon>Alphaproteobacteria</taxon>
        <taxon>Sphingomonadales</taxon>
        <taxon>Sphingomonadaceae</taxon>
        <taxon>Sphingorhabdus</taxon>
    </lineage>
</organism>
<keyword evidence="3" id="KW-1185">Reference proteome</keyword>
<feature type="transmembrane region" description="Helical" evidence="1">
    <location>
        <begin position="512"/>
        <end position="534"/>
    </location>
</feature>
<keyword evidence="1" id="KW-1133">Transmembrane helix</keyword>
<name>A0ABV8RFD6_9SPHN</name>
<dbReference type="Gene3D" id="3.40.50.450">
    <property type="match status" value="1"/>
</dbReference>
<feature type="transmembrane region" description="Helical" evidence="1">
    <location>
        <begin position="357"/>
        <end position="377"/>
    </location>
</feature>
<evidence type="ECO:0008006" key="4">
    <source>
        <dbReference type="Google" id="ProtNLM"/>
    </source>
</evidence>
<proteinExistence type="predicted"/>
<feature type="transmembrane region" description="Helical" evidence="1">
    <location>
        <begin position="546"/>
        <end position="568"/>
    </location>
</feature>